<dbReference type="Proteomes" id="UP000593567">
    <property type="component" value="Unassembled WGS sequence"/>
</dbReference>
<sequence>MPHDVGYTSVEADSQGLDDKIAPTQPVKTDTNTELLACTNDDSYPAMLCLDQKRDATVNSTKPLVKPNIYKVGESSLLNRMKTFMNQTSGSEPPVKPINFTLIEKDDSESDSGSGSDTDSETEGPCVEIRLAFTPDIATDDKTQSPLHGEDNEVTSDNIKLPGCEAGDSSLPPIIEEIN</sequence>
<protein>
    <submittedName>
        <fullName evidence="2">Uncharacterized protein</fullName>
    </submittedName>
</protein>
<feature type="region of interest" description="Disordered" evidence="1">
    <location>
        <begin position="86"/>
        <end position="179"/>
    </location>
</feature>
<feature type="compositionally biased region" description="Basic and acidic residues" evidence="1">
    <location>
        <begin position="139"/>
        <end position="151"/>
    </location>
</feature>
<feature type="region of interest" description="Disordered" evidence="1">
    <location>
        <begin position="1"/>
        <end position="26"/>
    </location>
</feature>
<proteinExistence type="predicted"/>
<gene>
    <name evidence="2" type="ORF">EB796_020616</name>
</gene>
<dbReference type="EMBL" id="VXIV02003138">
    <property type="protein sequence ID" value="KAF6021077.1"/>
    <property type="molecule type" value="Genomic_DNA"/>
</dbReference>
<evidence type="ECO:0000313" key="3">
    <source>
        <dbReference type="Proteomes" id="UP000593567"/>
    </source>
</evidence>
<evidence type="ECO:0000313" key="2">
    <source>
        <dbReference type="EMBL" id="KAF6021077.1"/>
    </source>
</evidence>
<accession>A0A7J7J5E5</accession>
<comment type="caution">
    <text evidence="2">The sequence shown here is derived from an EMBL/GenBank/DDBJ whole genome shotgun (WGS) entry which is preliminary data.</text>
</comment>
<keyword evidence="3" id="KW-1185">Reference proteome</keyword>
<name>A0A7J7J5E5_BUGNE</name>
<evidence type="ECO:0000256" key="1">
    <source>
        <dbReference type="SAM" id="MobiDB-lite"/>
    </source>
</evidence>
<reference evidence="2" key="1">
    <citation type="submission" date="2020-06" db="EMBL/GenBank/DDBJ databases">
        <title>Draft genome of Bugula neritina, a colonial animal packing powerful symbionts and potential medicines.</title>
        <authorList>
            <person name="Rayko M."/>
        </authorList>
    </citation>
    <scope>NUCLEOTIDE SEQUENCE [LARGE SCALE GENOMIC DNA]</scope>
    <source>
        <strain evidence="2">Kwan_BN1</strain>
    </source>
</reference>
<dbReference type="AlphaFoldDB" id="A0A7J7J5E5"/>
<organism evidence="2 3">
    <name type="scientific">Bugula neritina</name>
    <name type="common">Brown bryozoan</name>
    <name type="synonym">Sertularia neritina</name>
    <dbReference type="NCBI Taxonomy" id="10212"/>
    <lineage>
        <taxon>Eukaryota</taxon>
        <taxon>Metazoa</taxon>
        <taxon>Spiralia</taxon>
        <taxon>Lophotrochozoa</taxon>
        <taxon>Bryozoa</taxon>
        <taxon>Gymnolaemata</taxon>
        <taxon>Cheilostomatida</taxon>
        <taxon>Flustrina</taxon>
        <taxon>Buguloidea</taxon>
        <taxon>Bugulidae</taxon>
        <taxon>Bugula</taxon>
    </lineage>
</organism>